<protein>
    <submittedName>
        <fullName evidence="11">Kinase-like protein</fullName>
    </submittedName>
</protein>
<keyword evidence="3" id="KW-0808">Transferase</keyword>
<evidence type="ECO:0000313" key="12">
    <source>
        <dbReference type="Proteomes" id="UP000305948"/>
    </source>
</evidence>
<dbReference type="InterPro" id="IPR008271">
    <property type="entry name" value="Ser/Thr_kinase_AS"/>
</dbReference>
<dbReference type="CDD" id="cd05123">
    <property type="entry name" value="STKc_AGC"/>
    <property type="match status" value="1"/>
</dbReference>
<dbReference type="Gene3D" id="3.30.200.20">
    <property type="entry name" value="Phosphorylase Kinase, domain 1"/>
    <property type="match status" value="1"/>
</dbReference>
<evidence type="ECO:0000256" key="5">
    <source>
        <dbReference type="ARBA" id="ARBA00022777"/>
    </source>
</evidence>
<reference evidence="11 12" key="1">
    <citation type="journal article" date="2019" name="Nat. Ecol. Evol.">
        <title>Megaphylogeny resolves global patterns of mushroom evolution.</title>
        <authorList>
            <person name="Varga T."/>
            <person name="Krizsan K."/>
            <person name="Foldi C."/>
            <person name="Dima B."/>
            <person name="Sanchez-Garcia M."/>
            <person name="Sanchez-Ramirez S."/>
            <person name="Szollosi G.J."/>
            <person name="Szarkandi J.G."/>
            <person name="Papp V."/>
            <person name="Albert L."/>
            <person name="Andreopoulos W."/>
            <person name="Angelini C."/>
            <person name="Antonin V."/>
            <person name="Barry K.W."/>
            <person name="Bougher N.L."/>
            <person name="Buchanan P."/>
            <person name="Buyck B."/>
            <person name="Bense V."/>
            <person name="Catcheside P."/>
            <person name="Chovatia M."/>
            <person name="Cooper J."/>
            <person name="Damon W."/>
            <person name="Desjardin D."/>
            <person name="Finy P."/>
            <person name="Geml J."/>
            <person name="Haridas S."/>
            <person name="Hughes K."/>
            <person name="Justo A."/>
            <person name="Karasinski D."/>
            <person name="Kautmanova I."/>
            <person name="Kiss B."/>
            <person name="Kocsube S."/>
            <person name="Kotiranta H."/>
            <person name="LaButti K.M."/>
            <person name="Lechner B.E."/>
            <person name="Liimatainen K."/>
            <person name="Lipzen A."/>
            <person name="Lukacs Z."/>
            <person name="Mihaltcheva S."/>
            <person name="Morgado L.N."/>
            <person name="Niskanen T."/>
            <person name="Noordeloos M.E."/>
            <person name="Ohm R.A."/>
            <person name="Ortiz-Santana B."/>
            <person name="Ovrebo C."/>
            <person name="Racz N."/>
            <person name="Riley R."/>
            <person name="Savchenko A."/>
            <person name="Shiryaev A."/>
            <person name="Soop K."/>
            <person name="Spirin V."/>
            <person name="Szebenyi C."/>
            <person name="Tomsovsky M."/>
            <person name="Tulloss R.E."/>
            <person name="Uehling J."/>
            <person name="Grigoriev I.V."/>
            <person name="Vagvolgyi C."/>
            <person name="Papp T."/>
            <person name="Martin F.M."/>
            <person name="Miettinen O."/>
            <person name="Hibbett D.S."/>
            <person name="Nagy L.G."/>
        </authorList>
    </citation>
    <scope>NUCLEOTIDE SEQUENCE [LARGE SCALE GENOMIC DNA]</scope>
    <source>
        <strain evidence="11 12">OMC1185</strain>
    </source>
</reference>
<dbReference type="STRING" id="5364.A0A5C3N246"/>
<evidence type="ECO:0000256" key="2">
    <source>
        <dbReference type="ARBA" id="ARBA00022553"/>
    </source>
</evidence>
<evidence type="ECO:0000256" key="6">
    <source>
        <dbReference type="ARBA" id="ARBA00022840"/>
    </source>
</evidence>
<dbReference type="Proteomes" id="UP000305948">
    <property type="component" value="Unassembled WGS sequence"/>
</dbReference>
<evidence type="ECO:0000256" key="4">
    <source>
        <dbReference type="ARBA" id="ARBA00022741"/>
    </source>
</evidence>
<feature type="binding site" evidence="7">
    <location>
        <position position="139"/>
    </location>
    <ligand>
        <name>ATP</name>
        <dbReference type="ChEBI" id="CHEBI:30616"/>
    </ligand>
</feature>
<evidence type="ECO:0000259" key="10">
    <source>
        <dbReference type="PROSITE" id="PS50011"/>
    </source>
</evidence>
<evidence type="ECO:0000256" key="7">
    <source>
        <dbReference type="PROSITE-ProRule" id="PRU10141"/>
    </source>
</evidence>
<sequence>MGADASIPAHFRAVVDIVKTKRAHGRRRVKQPNSSGDVDTAEPSKDDGRSSKWSIFHSPLTPTTSFPPSPTPTLFSTPNSPAVISAPASPTPTLCVAASTLRLSDFLIIEHLGKGSSGVVLLAKHRPSGRLVALKTVKKHIERNVWVRGEQEAMRRVREAHLSGVARMLGSFEDGDSFVFVMDYYPGKSLAQELRKCRRFSPERAQFITASLISTLSQVHNARILHRDIKPGNILFTASGSVVLADFGLSVVFEDGEEELVSGDAGTWAFMAPEMFMGASYGFEVDFWAVGVVLYLMLTGKVPFGRRTRSINDLVDCVLQDPLVFSSGIDAVTRDFLEKVLARNPDDRLKTVEGIKAHPYFSNIHWRSFRNEKMLSPSNNHSLLEPDTKYAMLTDIPPLSYAEEGDGDGPEYPDFYYVSPELAHQDTFKGARISDTSAIPAHSKHRGIGRMVPEDSNRASRRKWYKRLFNADGMKSTM</sequence>
<dbReference type="SUPFAM" id="SSF56112">
    <property type="entry name" value="Protein kinase-like (PK-like)"/>
    <property type="match status" value="1"/>
</dbReference>
<dbReference type="GO" id="GO:0004674">
    <property type="term" value="F:protein serine/threonine kinase activity"/>
    <property type="evidence" value="ECO:0007669"/>
    <property type="project" value="UniProtKB-KW"/>
</dbReference>
<dbReference type="InterPro" id="IPR000719">
    <property type="entry name" value="Prot_kinase_dom"/>
</dbReference>
<dbReference type="SMART" id="SM00220">
    <property type="entry name" value="S_TKc"/>
    <property type="match status" value="1"/>
</dbReference>
<organism evidence="11 12">
    <name type="scientific">Heliocybe sulcata</name>
    <dbReference type="NCBI Taxonomy" id="5364"/>
    <lineage>
        <taxon>Eukaryota</taxon>
        <taxon>Fungi</taxon>
        <taxon>Dikarya</taxon>
        <taxon>Basidiomycota</taxon>
        <taxon>Agaricomycotina</taxon>
        <taxon>Agaricomycetes</taxon>
        <taxon>Gloeophyllales</taxon>
        <taxon>Gloeophyllaceae</taxon>
        <taxon>Heliocybe</taxon>
    </lineage>
</organism>
<name>A0A5C3N246_9AGAM</name>
<keyword evidence="6 7" id="KW-0067">ATP-binding</keyword>
<keyword evidence="5 11" id="KW-0418">Kinase</keyword>
<keyword evidence="12" id="KW-1185">Reference proteome</keyword>
<dbReference type="PANTHER" id="PTHR24351">
    <property type="entry name" value="RIBOSOMAL PROTEIN S6 KINASE"/>
    <property type="match status" value="1"/>
</dbReference>
<keyword evidence="4 7" id="KW-0547">Nucleotide-binding</keyword>
<keyword evidence="1 8" id="KW-0723">Serine/threonine-protein kinase</keyword>
<dbReference type="InterPro" id="IPR045270">
    <property type="entry name" value="STKc_AGC"/>
</dbReference>
<evidence type="ECO:0000256" key="8">
    <source>
        <dbReference type="RuleBase" id="RU000304"/>
    </source>
</evidence>
<dbReference type="OrthoDB" id="68483at2759"/>
<evidence type="ECO:0000256" key="9">
    <source>
        <dbReference type="SAM" id="MobiDB-lite"/>
    </source>
</evidence>
<evidence type="ECO:0000256" key="1">
    <source>
        <dbReference type="ARBA" id="ARBA00022527"/>
    </source>
</evidence>
<dbReference type="PROSITE" id="PS00108">
    <property type="entry name" value="PROTEIN_KINASE_ST"/>
    <property type="match status" value="1"/>
</dbReference>
<dbReference type="Pfam" id="PF00069">
    <property type="entry name" value="Pkinase"/>
    <property type="match status" value="1"/>
</dbReference>
<proteinExistence type="inferred from homology"/>
<dbReference type="Gene3D" id="1.10.510.10">
    <property type="entry name" value="Transferase(Phosphotransferase) domain 1"/>
    <property type="match status" value="1"/>
</dbReference>
<dbReference type="GO" id="GO:0005524">
    <property type="term" value="F:ATP binding"/>
    <property type="evidence" value="ECO:0007669"/>
    <property type="project" value="UniProtKB-UniRule"/>
</dbReference>
<evidence type="ECO:0000256" key="3">
    <source>
        <dbReference type="ARBA" id="ARBA00022679"/>
    </source>
</evidence>
<dbReference type="PROSITE" id="PS50011">
    <property type="entry name" value="PROTEIN_KINASE_DOM"/>
    <property type="match status" value="1"/>
</dbReference>
<dbReference type="AlphaFoldDB" id="A0A5C3N246"/>
<dbReference type="PROSITE" id="PS00107">
    <property type="entry name" value="PROTEIN_KINASE_ATP"/>
    <property type="match status" value="1"/>
</dbReference>
<dbReference type="InterPro" id="IPR017441">
    <property type="entry name" value="Protein_kinase_ATP_BS"/>
</dbReference>
<comment type="similarity">
    <text evidence="8">Belongs to the protein kinase superfamily.</text>
</comment>
<keyword evidence="2" id="KW-0597">Phosphoprotein</keyword>
<dbReference type="EMBL" id="ML213513">
    <property type="protein sequence ID" value="TFK50486.1"/>
    <property type="molecule type" value="Genomic_DNA"/>
</dbReference>
<feature type="region of interest" description="Disordered" evidence="9">
    <location>
        <begin position="22"/>
        <end position="74"/>
    </location>
</feature>
<gene>
    <name evidence="11" type="ORF">OE88DRAFT_1736032</name>
</gene>
<accession>A0A5C3N246</accession>
<dbReference type="InterPro" id="IPR011009">
    <property type="entry name" value="Kinase-like_dom_sf"/>
</dbReference>
<evidence type="ECO:0000313" key="11">
    <source>
        <dbReference type="EMBL" id="TFK50486.1"/>
    </source>
</evidence>
<feature type="domain" description="Protein kinase" evidence="10">
    <location>
        <begin position="106"/>
        <end position="361"/>
    </location>
</feature>